<reference evidence="3 4" key="1">
    <citation type="journal article" date="2024" name="Science">
        <title>Giant polyketide synthase enzymes in the biosynthesis of giant marine polyether toxins.</title>
        <authorList>
            <person name="Fallon T.R."/>
            <person name="Shende V.V."/>
            <person name="Wierzbicki I.H."/>
            <person name="Pendleton A.L."/>
            <person name="Watervoot N.F."/>
            <person name="Auber R.P."/>
            <person name="Gonzalez D.J."/>
            <person name="Wisecaver J.H."/>
            <person name="Moore B.S."/>
        </authorList>
    </citation>
    <scope>NUCLEOTIDE SEQUENCE [LARGE SCALE GENOMIC DNA]</scope>
    <source>
        <strain evidence="3 4">12B1</strain>
    </source>
</reference>
<sequence length="324" mass="34930">MAEPSKGAVLEHSETAMLDALKLKITDQDAALVRANKKLEELETNLVIEKREHQLTTLKLSQLLQKRGTNSSGDDSKEMASFKQLNFSLEQQLRHAQERENDLMKQLSTLMQQYQQLQMLKLEEFNISRSRSGIEITDDASFNSTTSTTASFHSALRSLMMNAHAHYYPPVGFSLSHLGLAMGCCASIPSDTSHDVTPTGSFISPTSSFISPTSSFISHTGSFISPTNSFCAPMWPQQLATHAEPRVSAPIADNAPSMHGSAARRGLVLPSALEGSVGTGSQNTSQTPFGYAEGAIGVQAPKRQRLGSGSSAASPSKPRAQHPG</sequence>
<proteinExistence type="predicted"/>
<keyword evidence="4" id="KW-1185">Reference proteome</keyword>
<dbReference type="Proteomes" id="UP001515480">
    <property type="component" value="Unassembled WGS sequence"/>
</dbReference>
<name>A0AB34K817_PRYPA</name>
<keyword evidence="1" id="KW-0175">Coiled coil</keyword>
<dbReference type="EMBL" id="JBGBPQ010000002">
    <property type="protein sequence ID" value="KAL1528609.1"/>
    <property type="molecule type" value="Genomic_DNA"/>
</dbReference>
<evidence type="ECO:0000256" key="1">
    <source>
        <dbReference type="SAM" id="Coils"/>
    </source>
</evidence>
<evidence type="ECO:0000313" key="3">
    <source>
        <dbReference type="EMBL" id="KAL1528609.1"/>
    </source>
</evidence>
<evidence type="ECO:0000256" key="2">
    <source>
        <dbReference type="SAM" id="MobiDB-lite"/>
    </source>
</evidence>
<accession>A0AB34K817</accession>
<protein>
    <submittedName>
        <fullName evidence="3">Uncharacterized protein</fullName>
    </submittedName>
</protein>
<gene>
    <name evidence="3" type="ORF">AB1Y20_009947</name>
</gene>
<feature type="compositionally biased region" description="Low complexity" evidence="2">
    <location>
        <begin position="307"/>
        <end position="318"/>
    </location>
</feature>
<feature type="coiled-coil region" evidence="1">
    <location>
        <begin position="79"/>
        <end position="113"/>
    </location>
</feature>
<evidence type="ECO:0000313" key="4">
    <source>
        <dbReference type="Proteomes" id="UP001515480"/>
    </source>
</evidence>
<feature type="region of interest" description="Disordered" evidence="2">
    <location>
        <begin position="294"/>
        <end position="324"/>
    </location>
</feature>
<organism evidence="3 4">
    <name type="scientific">Prymnesium parvum</name>
    <name type="common">Toxic golden alga</name>
    <dbReference type="NCBI Taxonomy" id="97485"/>
    <lineage>
        <taxon>Eukaryota</taxon>
        <taxon>Haptista</taxon>
        <taxon>Haptophyta</taxon>
        <taxon>Prymnesiophyceae</taxon>
        <taxon>Prymnesiales</taxon>
        <taxon>Prymnesiaceae</taxon>
        <taxon>Prymnesium</taxon>
    </lineage>
</organism>
<dbReference type="AlphaFoldDB" id="A0AB34K817"/>
<comment type="caution">
    <text evidence="3">The sequence shown here is derived from an EMBL/GenBank/DDBJ whole genome shotgun (WGS) entry which is preliminary data.</text>
</comment>
<feature type="coiled-coil region" evidence="1">
    <location>
        <begin position="25"/>
        <end position="52"/>
    </location>
</feature>